<name>A0AAW0EX92_9TRYP</name>
<protein>
    <submittedName>
        <fullName evidence="1">Uncharacterized protein</fullName>
    </submittedName>
</protein>
<dbReference type="Proteomes" id="UP001430356">
    <property type="component" value="Unassembled WGS sequence"/>
</dbReference>
<comment type="caution">
    <text evidence="1">The sequence shown here is derived from an EMBL/GenBank/DDBJ whole genome shotgun (WGS) entry which is preliminary data.</text>
</comment>
<gene>
    <name evidence="1" type="ORF">NESM_000686700</name>
</gene>
<keyword evidence="2" id="KW-1185">Reference proteome</keyword>
<evidence type="ECO:0000313" key="2">
    <source>
        <dbReference type="Proteomes" id="UP001430356"/>
    </source>
</evidence>
<sequence length="84" mass="9019">MSGVRVAAFSKYFAVGGLCAVLLCARHSAFLVADDSLRFQRVCSSVARYADEATALEEYVESTGLSLSAIESGMSRPKHTATQR</sequence>
<dbReference type="AlphaFoldDB" id="A0AAW0EX92"/>
<proteinExistence type="predicted"/>
<accession>A0AAW0EX92</accession>
<organism evidence="1 2">
    <name type="scientific">Novymonas esmeraldas</name>
    <dbReference type="NCBI Taxonomy" id="1808958"/>
    <lineage>
        <taxon>Eukaryota</taxon>
        <taxon>Discoba</taxon>
        <taxon>Euglenozoa</taxon>
        <taxon>Kinetoplastea</taxon>
        <taxon>Metakinetoplastina</taxon>
        <taxon>Trypanosomatida</taxon>
        <taxon>Trypanosomatidae</taxon>
        <taxon>Novymonas</taxon>
    </lineage>
</organism>
<evidence type="ECO:0000313" key="1">
    <source>
        <dbReference type="EMBL" id="KAK7197388.1"/>
    </source>
</evidence>
<dbReference type="EMBL" id="JAECZO010000104">
    <property type="protein sequence ID" value="KAK7197388.1"/>
    <property type="molecule type" value="Genomic_DNA"/>
</dbReference>
<reference evidence="1 2" key="1">
    <citation type="journal article" date="2021" name="MBio">
        <title>A New Model Trypanosomatid, Novymonas esmeraldas: Genomic Perception of Its 'Candidatus Pandoraea novymonadis' Endosymbiont.</title>
        <authorList>
            <person name="Zakharova A."/>
            <person name="Saura A."/>
            <person name="Butenko A."/>
            <person name="Podesvova L."/>
            <person name="Warmusova S."/>
            <person name="Kostygov A.Y."/>
            <person name="Nenarokova A."/>
            <person name="Lukes J."/>
            <person name="Opperdoes F.R."/>
            <person name="Yurchenko V."/>
        </authorList>
    </citation>
    <scope>NUCLEOTIDE SEQUENCE [LARGE SCALE GENOMIC DNA]</scope>
    <source>
        <strain evidence="1 2">E262AT.01</strain>
    </source>
</reference>